<dbReference type="AlphaFoldDB" id="A0A0F5ZQ23"/>
<comment type="caution">
    <text evidence="2">The sequence shown here is derived from an EMBL/GenBank/DDBJ whole genome shotgun (WGS) entry which is preliminary data.</text>
</comment>
<dbReference type="PATRIC" id="fig|40324.63.peg.2901"/>
<keyword evidence="1" id="KW-1133">Transmembrane helix</keyword>
<accession>A0A0F5ZQ23</accession>
<proteinExistence type="predicted"/>
<evidence type="ECO:0000313" key="2">
    <source>
        <dbReference type="EMBL" id="KKD57427.1"/>
    </source>
</evidence>
<reference evidence="2 3" key="1">
    <citation type="submission" date="2015-03" db="EMBL/GenBank/DDBJ databases">
        <title>Draft genome of Stenotrophomonas maltophila isolated from urine specimen.</title>
        <authorList>
            <person name="Murugan N."/>
            <person name="Malathi J."/>
            <person name="Umashankar V."/>
            <person name="Madhavan H."/>
        </authorList>
    </citation>
    <scope>NUCLEOTIDE SEQUENCE [LARGE SCALE GENOMIC DNA]</scope>
    <source>
        <strain evidence="2 3">JMNMN1</strain>
    </source>
</reference>
<protein>
    <recommendedName>
        <fullName evidence="4">Major facilitator superfamily (MFS) profile domain-containing protein</fullName>
    </recommendedName>
</protein>
<sequence length="69" mass="7018">MSPAQPSIALHGGENTAFIVLISCVATLGGFLFGFDSGVINGTVDGLRQAFNSSEAALGSKSPRCCWAA</sequence>
<evidence type="ECO:0000313" key="3">
    <source>
        <dbReference type="Proteomes" id="UP000243478"/>
    </source>
</evidence>
<keyword evidence="1" id="KW-0472">Membrane</keyword>
<dbReference type="EMBL" id="JZRZ01000014">
    <property type="protein sequence ID" value="KKD57427.1"/>
    <property type="molecule type" value="Genomic_DNA"/>
</dbReference>
<name>A0A0F5ZQ23_STEMA</name>
<organism evidence="2 3">
    <name type="scientific">Stenotrophomonas maltophilia</name>
    <name type="common">Pseudomonas maltophilia</name>
    <name type="synonym">Xanthomonas maltophilia</name>
    <dbReference type="NCBI Taxonomy" id="40324"/>
    <lineage>
        <taxon>Bacteria</taxon>
        <taxon>Pseudomonadati</taxon>
        <taxon>Pseudomonadota</taxon>
        <taxon>Gammaproteobacteria</taxon>
        <taxon>Lysobacterales</taxon>
        <taxon>Lysobacteraceae</taxon>
        <taxon>Stenotrophomonas</taxon>
        <taxon>Stenotrophomonas maltophilia group</taxon>
    </lineage>
</organism>
<dbReference type="Proteomes" id="UP000243478">
    <property type="component" value="Unassembled WGS sequence"/>
</dbReference>
<feature type="transmembrane region" description="Helical" evidence="1">
    <location>
        <begin position="16"/>
        <end position="35"/>
    </location>
</feature>
<evidence type="ECO:0008006" key="4">
    <source>
        <dbReference type="Google" id="ProtNLM"/>
    </source>
</evidence>
<dbReference type="InterPro" id="IPR036259">
    <property type="entry name" value="MFS_trans_sf"/>
</dbReference>
<dbReference type="Gene3D" id="1.20.1250.20">
    <property type="entry name" value="MFS general substrate transporter like domains"/>
    <property type="match status" value="1"/>
</dbReference>
<keyword evidence="1" id="KW-0812">Transmembrane</keyword>
<evidence type="ECO:0000256" key="1">
    <source>
        <dbReference type="SAM" id="Phobius"/>
    </source>
</evidence>
<gene>
    <name evidence="2" type="ORF">VM57_07840</name>
</gene>